<dbReference type="Pfam" id="PF01425">
    <property type="entry name" value="Amidase"/>
    <property type="match status" value="1"/>
</dbReference>
<protein>
    <submittedName>
        <fullName evidence="3">Glutamyl-tRNA(Gln) amidotransferase subunit A-like protein</fullName>
    </submittedName>
</protein>
<dbReference type="EMBL" id="CADCWN010000207">
    <property type="protein sequence ID" value="CAA9577336.1"/>
    <property type="molecule type" value="Genomic_DNA"/>
</dbReference>
<gene>
    <name evidence="3" type="ORF">AVDCRST_MAG18-2709</name>
</gene>
<dbReference type="GO" id="GO:0016740">
    <property type="term" value="F:transferase activity"/>
    <property type="evidence" value="ECO:0007669"/>
    <property type="project" value="UniProtKB-KW"/>
</dbReference>
<reference evidence="3" key="1">
    <citation type="submission" date="2020-02" db="EMBL/GenBank/DDBJ databases">
        <authorList>
            <person name="Meier V. D."/>
        </authorList>
    </citation>
    <scope>NUCLEOTIDE SEQUENCE</scope>
    <source>
        <strain evidence="3">AVDCRST_MAG18</strain>
    </source>
</reference>
<evidence type="ECO:0000256" key="1">
    <source>
        <dbReference type="ARBA" id="ARBA00009199"/>
    </source>
</evidence>
<accession>A0A6J4VLY2</accession>
<dbReference type="PANTHER" id="PTHR11895:SF7">
    <property type="entry name" value="GLUTAMYL-TRNA(GLN) AMIDOTRANSFERASE SUBUNIT A, MITOCHONDRIAL"/>
    <property type="match status" value="1"/>
</dbReference>
<proteinExistence type="inferred from homology"/>
<dbReference type="InterPro" id="IPR023631">
    <property type="entry name" value="Amidase_dom"/>
</dbReference>
<dbReference type="Gene3D" id="3.90.1300.10">
    <property type="entry name" value="Amidase signature (AS) domain"/>
    <property type="match status" value="1"/>
</dbReference>
<dbReference type="PANTHER" id="PTHR11895">
    <property type="entry name" value="TRANSAMIDASE"/>
    <property type="match status" value="1"/>
</dbReference>
<dbReference type="InterPro" id="IPR000120">
    <property type="entry name" value="Amidase"/>
</dbReference>
<comment type="similarity">
    <text evidence="1">Belongs to the amidase family.</text>
</comment>
<name>A0A6J4VLY2_9BACT</name>
<evidence type="ECO:0000313" key="3">
    <source>
        <dbReference type="EMBL" id="CAA9577336.1"/>
    </source>
</evidence>
<dbReference type="InterPro" id="IPR036928">
    <property type="entry name" value="AS_sf"/>
</dbReference>
<sequence>MGVETDRLAFASIRELGRMLRAGETTPTGLAEFFLDRLDTVGRGLNAVVTLTRERALDEARVAERELAAGHDRGPLHGIPYGAKDLCATAPPYPTSWGAAPLRDQQFAHDATAIARLRGAGAVLVAKLAMVELAGGMGYDQPDAAFTGPGINPWRADAWSGGSSSGSGSAVGSGAVPFAIGSETVGSIVTPASFCGVSGLRPTYGRVSRHGAMALSWTLDKLGPMARTADDCGLVLAAMAGHDPADETSLTAPYRYTPKRERVANLRLAVPEGATENVQGDVGANFRAALDQLGAIATIEEIALPDFPYGPVVTAILDGELASAFDDFIASGKVAELTAPEDRVGGYGWRFMPAKDYVTALRIRRAIRHAWDDLLARYDGIMAPATAVVASPLDVRFSDYFPRDRRHVLTQVGNIIGAPAISVPNGFGERGLPTGLQILGRAGAENTVLAIARAYQGRTDWHERRPTLAGG</sequence>
<keyword evidence="3" id="KW-0808">Transferase</keyword>
<evidence type="ECO:0000259" key="2">
    <source>
        <dbReference type="Pfam" id="PF01425"/>
    </source>
</evidence>
<dbReference type="AlphaFoldDB" id="A0A6J4VLY2"/>
<dbReference type="SUPFAM" id="SSF75304">
    <property type="entry name" value="Amidase signature (AS) enzymes"/>
    <property type="match status" value="1"/>
</dbReference>
<organism evidence="3">
    <name type="scientific">uncultured Thermomicrobiales bacterium</name>
    <dbReference type="NCBI Taxonomy" id="1645740"/>
    <lineage>
        <taxon>Bacteria</taxon>
        <taxon>Pseudomonadati</taxon>
        <taxon>Thermomicrobiota</taxon>
        <taxon>Thermomicrobia</taxon>
        <taxon>Thermomicrobiales</taxon>
        <taxon>environmental samples</taxon>
    </lineage>
</organism>
<feature type="domain" description="Amidase" evidence="2">
    <location>
        <begin position="31"/>
        <end position="449"/>
    </location>
</feature>